<dbReference type="InterPro" id="IPR002716">
    <property type="entry name" value="PIN_dom"/>
</dbReference>
<keyword evidence="2" id="KW-1277">Toxin-antitoxin system</keyword>
<sequence length="157" mass="17714">MMRFLFDTNILVAYLRSAPLSTIIENELNITNSQNIVMISSVTKGELMAFALNNNWGEKRKEKLNELLNKIFILDINASDNALFEAYAEIDSYSQNKLLNQPLPQGQNAVKMGKNDLWIAATTKISGATLITTDGDFDHLRTKINLIKYKPDGTRVF</sequence>
<reference evidence="9" key="2">
    <citation type="submission" date="2020-09" db="EMBL/GenBank/DDBJ databases">
        <authorList>
            <person name="Sun Q."/>
            <person name="Zhou Y."/>
        </authorList>
    </citation>
    <scope>NUCLEOTIDE SEQUENCE</scope>
    <source>
        <strain evidence="9">CGMCC 1.15958</strain>
    </source>
</reference>
<evidence type="ECO:0000256" key="3">
    <source>
        <dbReference type="ARBA" id="ARBA00022722"/>
    </source>
</evidence>
<reference evidence="9" key="1">
    <citation type="journal article" date="2014" name="Int. J. Syst. Evol. Microbiol.">
        <title>Complete genome sequence of Corynebacterium casei LMG S-19264T (=DSM 44701T), isolated from a smear-ripened cheese.</title>
        <authorList>
            <consortium name="US DOE Joint Genome Institute (JGI-PGF)"/>
            <person name="Walter F."/>
            <person name="Albersmeier A."/>
            <person name="Kalinowski J."/>
            <person name="Ruckert C."/>
        </authorList>
    </citation>
    <scope>NUCLEOTIDE SEQUENCE</scope>
    <source>
        <strain evidence="9">CGMCC 1.15958</strain>
    </source>
</reference>
<keyword evidence="4" id="KW-0479">Metal-binding</keyword>
<keyword evidence="5" id="KW-0378">Hydrolase</keyword>
<dbReference type="GO" id="GO:0016787">
    <property type="term" value="F:hydrolase activity"/>
    <property type="evidence" value="ECO:0007669"/>
    <property type="project" value="UniProtKB-KW"/>
</dbReference>
<evidence type="ECO:0000256" key="7">
    <source>
        <dbReference type="ARBA" id="ARBA00038093"/>
    </source>
</evidence>
<accession>A0A916YNW7</accession>
<dbReference type="InterPro" id="IPR050556">
    <property type="entry name" value="Type_II_TA_system_RNase"/>
</dbReference>
<dbReference type="PANTHER" id="PTHR33653:SF1">
    <property type="entry name" value="RIBONUCLEASE VAPC2"/>
    <property type="match status" value="1"/>
</dbReference>
<evidence type="ECO:0000256" key="2">
    <source>
        <dbReference type="ARBA" id="ARBA00022649"/>
    </source>
</evidence>
<dbReference type="CDD" id="cd09881">
    <property type="entry name" value="PIN_VapC4-5_FitB-like"/>
    <property type="match status" value="1"/>
</dbReference>
<dbReference type="Proteomes" id="UP000609064">
    <property type="component" value="Unassembled WGS sequence"/>
</dbReference>
<keyword evidence="10" id="KW-1185">Reference proteome</keyword>
<evidence type="ECO:0000256" key="5">
    <source>
        <dbReference type="ARBA" id="ARBA00022801"/>
    </source>
</evidence>
<dbReference type="SUPFAM" id="SSF88723">
    <property type="entry name" value="PIN domain-like"/>
    <property type="match status" value="1"/>
</dbReference>
<comment type="cofactor">
    <cofactor evidence="1">
        <name>Mg(2+)</name>
        <dbReference type="ChEBI" id="CHEBI:18420"/>
    </cofactor>
</comment>
<organism evidence="9 10">
    <name type="scientific">Emticicia aquatilis</name>
    <dbReference type="NCBI Taxonomy" id="1537369"/>
    <lineage>
        <taxon>Bacteria</taxon>
        <taxon>Pseudomonadati</taxon>
        <taxon>Bacteroidota</taxon>
        <taxon>Cytophagia</taxon>
        <taxon>Cytophagales</taxon>
        <taxon>Leadbetterellaceae</taxon>
        <taxon>Emticicia</taxon>
    </lineage>
</organism>
<dbReference type="InterPro" id="IPR029060">
    <property type="entry name" value="PIN-like_dom_sf"/>
</dbReference>
<keyword evidence="6" id="KW-0460">Magnesium</keyword>
<dbReference type="EMBL" id="BMKK01000003">
    <property type="protein sequence ID" value="GGD54182.1"/>
    <property type="molecule type" value="Genomic_DNA"/>
</dbReference>
<dbReference type="AlphaFoldDB" id="A0A916YNW7"/>
<dbReference type="GO" id="GO:0046872">
    <property type="term" value="F:metal ion binding"/>
    <property type="evidence" value="ECO:0007669"/>
    <property type="project" value="UniProtKB-KW"/>
</dbReference>
<comment type="caution">
    <text evidence="9">The sequence shown here is derived from an EMBL/GenBank/DDBJ whole genome shotgun (WGS) entry which is preliminary data.</text>
</comment>
<comment type="similarity">
    <text evidence="7">Belongs to the PINc/VapC protein family.</text>
</comment>
<dbReference type="Pfam" id="PF01850">
    <property type="entry name" value="PIN"/>
    <property type="match status" value="1"/>
</dbReference>
<evidence type="ECO:0000313" key="10">
    <source>
        <dbReference type="Proteomes" id="UP000609064"/>
    </source>
</evidence>
<name>A0A916YNW7_9BACT</name>
<evidence type="ECO:0000313" key="9">
    <source>
        <dbReference type="EMBL" id="GGD54182.1"/>
    </source>
</evidence>
<evidence type="ECO:0000256" key="6">
    <source>
        <dbReference type="ARBA" id="ARBA00022842"/>
    </source>
</evidence>
<gene>
    <name evidence="9" type="ORF">GCM10011514_17960</name>
</gene>
<keyword evidence="3" id="KW-0540">Nuclease</keyword>
<feature type="domain" description="PIN" evidence="8">
    <location>
        <begin position="5"/>
        <end position="141"/>
    </location>
</feature>
<evidence type="ECO:0000256" key="4">
    <source>
        <dbReference type="ARBA" id="ARBA00022723"/>
    </source>
</evidence>
<evidence type="ECO:0000256" key="1">
    <source>
        <dbReference type="ARBA" id="ARBA00001946"/>
    </source>
</evidence>
<evidence type="ECO:0000259" key="8">
    <source>
        <dbReference type="Pfam" id="PF01850"/>
    </source>
</evidence>
<dbReference type="GO" id="GO:0004518">
    <property type="term" value="F:nuclease activity"/>
    <property type="evidence" value="ECO:0007669"/>
    <property type="project" value="UniProtKB-KW"/>
</dbReference>
<proteinExistence type="inferred from homology"/>
<dbReference type="Gene3D" id="3.40.50.1010">
    <property type="entry name" value="5'-nuclease"/>
    <property type="match status" value="1"/>
</dbReference>
<dbReference type="PANTHER" id="PTHR33653">
    <property type="entry name" value="RIBONUCLEASE VAPC2"/>
    <property type="match status" value="1"/>
</dbReference>
<protein>
    <recommendedName>
        <fullName evidence="8">PIN domain-containing protein</fullName>
    </recommendedName>
</protein>